<gene>
    <name evidence="2" type="ORF">C2E21_5246</name>
</gene>
<reference evidence="2 3" key="1">
    <citation type="journal article" date="2018" name="Plant J.">
        <title>Genome sequences of Chlorella sorokiniana UTEX 1602 and Micractinium conductrix SAG 241.80: implications to maltose excretion by a green alga.</title>
        <authorList>
            <person name="Arriola M.B."/>
            <person name="Velmurugan N."/>
            <person name="Zhang Y."/>
            <person name="Plunkett M.H."/>
            <person name="Hondzo H."/>
            <person name="Barney B.M."/>
        </authorList>
    </citation>
    <scope>NUCLEOTIDE SEQUENCE [LARGE SCALE GENOMIC DNA]</scope>
    <source>
        <strain evidence="3">UTEX 1602</strain>
    </source>
</reference>
<organism evidence="2 3">
    <name type="scientific">Chlorella sorokiniana</name>
    <name type="common">Freshwater green alga</name>
    <dbReference type="NCBI Taxonomy" id="3076"/>
    <lineage>
        <taxon>Eukaryota</taxon>
        <taxon>Viridiplantae</taxon>
        <taxon>Chlorophyta</taxon>
        <taxon>core chlorophytes</taxon>
        <taxon>Trebouxiophyceae</taxon>
        <taxon>Chlorellales</taxon>
        <taxon>Chlorellaceae</taxon>
        <taxon>Chlorella clade</taxon>
        <taxon>Chlorella</taxon>
    </lineage>
</organism>
<dbReference type="Proteomes" id="UP000239899">
    <property type="component" value="Unassembled WGS sequence"/>
</dbReference>
<comment type="caution">
    <text evidence="2">The sequence shown here is derived from an EMBL/GenBank/DDBJ whole genome shotgun (WGS) entry which is preliminary data.</text>
</comment>
<proteinExistence type="predicted"/>
<keyword evidence="3" id="KW-1185">Reference proteome</keyword>
<sequence>MSAQAAGPSQAASSGPSRALGLTFAATRLEEVYLVYTAEKNRGLTLRLHFMLVAAWAVGALKTLSQLMLAFQHGEARMLPQYAFLLLAQLVNLGYQCYAMRRLRSLARSEQLLQEQTKAWLHILLDIAVMICVMLSDPSLPHAPAPLPTLVVTAFLGVMDMIRLDTLMRLYAIKWLCFLFLETDHYLRAPGHGAAKVGFDVASALMLGTLLPLALATVSEASQRAAFLRDCKRPLSNLGRFWSGVHSVVRRFSREPAEEADDAHVD</sequence>
<name>A0A2P6TQ56_CHLSO</name>
<feature type="transmembrane region" description="Helical" evidence="1">
    <location>
        <begin position="81"/>
        <end position="98"/>
    </location>
</feature>
<dbReference type="AlphaFoldDB" id="A0A2P6TQ56"/>
<keyword evidence="1" id="KW-0812">Transmembrane</keyword>
<evidence type="ECO:0000313" key="3">
    <source>
        <dbReference type="Proteomes" id="UP000239899"/>
    </source>
</evidence>
<keyword evidence="1" id="KW-0472">Membrane</keyword>
<dbReference type="EMBL" id="LHPG02000009">
    <property type="protein sequence ID" value="PRW56163.1"/>
    <property type="molecule type" value="Genomic_DNA"/>
</dbReference>
<dbReference type="OrthoDB" id="508445at2759"/>
<protein>
    <submittedName>
        <fullName evidence="2">Non-ribosomal peptide synthetase</fullName>
    </submittedName>
</protein>
<feature type="transmembrane region" description="Helical" evidence="1">
    <location>
        <begin position="119"/>
        <end position="136"/>
    </location>
</feature>
<accession>A0A2P6TQ56</accession>
<evidence type="ECO:0000256" key="1">
    <source>
        <dbReference type="SAM" id="Phobius"/>
    </source>
</evidence>
<keyword evidence="1" id="KW-1133">Transmembrane helix</keyword>
<feature type="transmembrane region" description="Helical" evidence="1">
    <location>
        <begin position="50"/>
        <end position="69"/>
    </location>
</feature>
<evidence type="ECO:0000313" key="2">
    <source>
        <dbReference type="EMBL" id="PRW56163.1"/>
    </source>
</evidence>